<evidence type="ECO:0000313" key="1">
    <source>
        <dbReference type="EMBL" id="MDA0160772.1"/>
    </source>
</evidence>
<reference evidence="1" key="1">
    <citation type="submission" date="2022-10" db="EMBL/GenBank/DDBJ databases">
        <title>The WGS of Solirubrobacter ginsenosidimutans DSM 21036.</title>
        <authorList>
            <person name="Jiang Z."/>
        </authorList>
    </citation>
    <scope>NUCLEOTIDE SEQUENCE</scope>
    <source>
        <strain evidence="1">DSM 21036</strain>
    </source>
</reference>
<dbReference type="AlphaFoldDB" id="A0A9X3S172"/>
<organism evidence="1 2">
    <name type="scientific">Solirubrobacter ginsenosidimutans</name>
    <dbReference type="NCBI Taxonomy" id="490573"/>
    <lineage>
        <taxon>Bacteria</taxon>
        <taxon>Bacillati</taxon>
        <taxon>Actinomycetota</taxon>
        <taxon>Thermoleophilia</taxon>
        <taxon>Solirubrobacterales</taxon>
        <taxon>Solirubrobacteraceae</taxon>
        <taxon>Solirubrobacter</taxon>
    </lineage>
</organism>
<name>A0A9X3S172_9ACTN</name>
<protein>
    <submittedName>
        <fullName evidence="1">Uncharacterized protein</fullName>
    </submittedName>
</protein>
<sequence>MIVDLPRGGSVLQRVTLGARVSARLRVAALDRALAGGAVPESDVALTLHARRLISPTARRQLARTLRGIVESARRPSQPPARWPGAQVARAGAELLALAERLERPEAVDARGVARVRVLLGDGGGPLHVNRDAHGLVRAAREVVAALEPEAGQGDSRHGP</sequence>
<evidence type="ECO:0000313" key="2">
    <source>
        <dbReference type="Proteomes" id="UP001149140"/>
    </source>
</evidence>
<comment type="caution">
    <text evidence="1">The sequence shown here is derived from an EMBL/GenBank/DDBJ whole genome shotgun (WGS) entry which is preliminary data.</text>
</comment>
<dbReference type="Proteomes" id="UP001149140">
    <property type="component" value="Unassembled WGS sequence"/>
</dbReference>
<keyword evidence="2" id="KW-1185">Reference proteome</keyword>
<gene>
    <name evidence="1" type="ORF">OM076_10890</name>
</gene>
<accession>A0A9X3S172</accession>
<proteinExistence type="predicted"/>
<dbReference type="RefSeq" id="WP_270039819.1">
    <property type="nucleotide sequence ID" value="NZ_JAPDOD010000007.1"/>
</dbReference>
<dbReference type="EMBL" id="JAPDOD010000007">
    <property type="protein sequence ID" value="MDA0160772.1"/>
    <property type="molecule type" value="Genomic_DNA"/>
</dbReference>